<gene>
    <name evidence="1" type="ORF">WOA13_09630</name>
</gene>
<keyword evidence="2" id="KW-1185">Reference proteome</keyword>
<evidence type="ECO:0000313" key="2">
    <source>
        <dbReference type="Proteomes" id="UP001396646"/>
    </source>
</evidence>
<protein>
    <submittedName>
        <fullName evidence="1">Uncharacterized protein</fullName>
    </submittedName>
</protein>
<name>A0ABU9KUN5_9EURY</name>
<organism evidence="1 2">
    <name type="scientific">Methanococcoides cohabitans</name>
    <dbReference type="NCBI Taxonomy" id="3136559"/>
    <lineage>
        <taxon>Archaea</taxon>
        <taxon>Methanobacteriati</taxon>
        <taxon>Methanobacteriota</taxon>
        <taxon>Stenosarchaea group</taxon>
        <taxon>Methanomicrobia</taxon>
        <taxon>Methanosarcinales</taxon>
        <taxon>Methanosarcinaceae</taxon>
        <taxon>Methanococcoides</taxon>
    </lineage>
</organism>
<accession>A0ABU9KUN5</accession>
<comment type="caution">
    <text evidence="1">The sequence shown here is derived from an EMBL/GenBank/DDBJ whole genome shotgun (WGS) entry which is preliminary data.</text>
</comment>
<dbReference type="Proteomes" id="UP001396646">
    <property type="component" value="Unassembled WGS sequence"/>
</dbReference>
<reference evidence="1 2" key="1">
    <citation type="submission" date="2024-04" db="EMBL/GenBank/DDBJ databases">
        <title>Methanococcoides sp. LMO-2.</title>
        <authorList>
            <person name="Liang L."/>
        </authorList>
    </citation>
    <scope>NUCLEOTIDE SEQUENCE [LARGE SCALE GENOMIC DNA]</scope>
    <source>
        <strain evidence="1 2">LMO-2</strain>
    </source>
</reference>
<evidence type="ECO:0000313" key="1">
    <source>
        <dbReference type="EMBL" id="MEL4306078.1"/>
    </source>
</evidence>
<sequence>MSYLILCLILFTTVSYSGCLSEQHQDKRPELTDIDQHKITKIYIRNGMNGELTITDDSIKIEELIEQLDSYSLEEKDNQENIYGYHCYIDLYKDSNKISRVTIVGSKTIEIDGIYYNVTNPPVDLEAIDMLVDSISEQPQEPGITELTDIDQHTITNVYIRNGLSGELTTTNDSIKIEDLIEHLDKYSLRIKENQEPIVGQIYLIEIYSDSNKISSIAIIDSFEMRIDGVYYDVIDPHIDLVAIEELVDSM</sequence>
<proteinExistence type="predicted"/>
<dbReference type="RefSeq" id="WP_342127679.1">
    <property type="nucleotide sequence ID" value="NZ_JBCAUS010000006.1"/>
</dbReference>
<dbReference type="EMBL" id="JBCAUS010000006">
    <property type="protein sequence ID" value="MEL4306078.1"/>
    <property type="molecule type" value="Genomic_DNA"/>
</dbReference>